<dbReference type="PROSITE" id="PS00217">
    <property type="entry name" value="SUGAR_TRANSPORT_2"/>
    <property type="match status" value="1"/>
</dbReference>
<evidence type="ECO:0000259" key="8">
    <source>
        <dbReference type="PROSITE" id="PS50850"/>
    </source>
</evidence>
<feature type="transmembrane region" description="Helical" evidence="7">
    <location>
        <begin position="417"/>
        <end position="435"/>
    </location>
</feature>
<sequence>MSLSPTQAIPAQASQRRDEPQKFQISTVWTAFFGFFIDVYDLYLPVMILAPAYLYFKPPQLVSPLLDSFIFAAALLGRPAGALFFGYFADRLGRKRVASVTMAGAGAAVLLTAFMPGYQSIGIASIVGLIVLRFLTGFFAGGQYTGAVTLAMETCPNSRRGFYGGLIGSSSNLSFIVMSLLGLLLFHLLPPAGLDSPYVQWGWRIPFVLGAALAFGFRNYMTRHVEESRRWLASGGGRTSFAALFTGVQVGSLVQGFVLMNGLWLSYMVPAVIVPSLLRTIVKLSAMQVTTIMLLASAIAFFGFVLGGVVSDRIGRRAAFLSQGIAATVIAPVLVYALVRLPGDQLVLAGALESISFFLVGLVWGSGPHSYLNERFHTGNRSAGYGIAFSFAIILPSFFGVYQHWLSAIMPMRDTAPLLLVIGGLVVVIAAFMGPETRKTNYVDQ</sequence>
<keyword evidence="3" id="KW-1003">Cell membrane</keyword>
<feature type="transmembrane region" description="Helical" evidence="7">
    <location>
        <begin position="121"/>
        <end position="141"/>
    </location>
</feature>
<evidence type="ECO:0000256" key="2">
    <source>
        <dbReference type="ARBA" id="ARBA00022448"/>
    </source>
</evidence>
<dbReference type="RefSeq" id="WP_062091676.1">
    <property type="nucleotide sequence ID" value="NZ_FCOK02000079.1"/>
</dbReference>
<dbReference type="GO" id="GO:0005886">
    <property type="term" value="C:plasma membrane"/>
    <property type="evidence" value="ECO:0007669"/>
    <property type="project" value="UniProtKB-SubCell"/>
</dbReference>
<dbReference type="SUPFAM" id="SSF103473">
    <property type="entry name" value="MFS general substrate transporter"/>
    <property type="match status" value="1"/>
</dbReference>
<dbReference type="InterPro" id="IPR011701">
    <property type="entry name" value="MFS"/>
</dbReference>
<accession>A0A158JCG6</accession>
<dbReference type="EMBL" id="FCOK02000079">
    <property type="protein sequence ID" value="SAL66496.1"/>
    <property type="molecule type" value="Genomic_DNA"/>
</dbReference>
<feature type="transmembrane region" description="Helical" evidence="7">
    <location>
        <begin position="162"/>
        <end position="189"/>
    </location>
</feature>
<evidence type="ECO:0000256" key="7">
    <source>
        <dbReference type="SAM" id="Phobius"/>
    </source>
</evidence>
<dbReference type="Pfam" id="PF07690">
    <property type="entry name" value="MFS_1"/>
    <property type="match status" value="1"/>
</dbReference>
<feature type="transmembrane region" description="Helical" evidence="7">
    <location>
        <begin position="96"/>
        <end position="115"/>
    </location>
</feature>
<evidence type="ECO:0000256" key="1">
    <source>
        <dbReference type="ARBA" id="ARBA00004651"/>
    </source>
</evidence>
<dbReference type="PROSITE" id="PS50850">
    <property type="entry name" value="MFS"/>
    <property type="match status" value="1"/>
</dbReference>
<dbReference type="InterPro" id="IPR005829">
    <property type="entry name" value="Sugar_transporter_CS"/>
</dbReference>
<feature type="transmembrane region" description="Helical" evidence="7">
    <location>
        <begin position="345"/>
        <end position="364"/>
    </location>
</feature>
<feature type="transmembrane region" description="Helical" evidence="7">
    <location>
        <begin position="31"/>
        <end position="56"/>
    </location>
</feature>
<dbReference type="InterPro" id="IPR020846">
    <property type="entry name" value="MFS_dom"/>
</dbReference>
<dbReference type="AlphaFoldDB" id="A0A158JCG6"/>
<comment type="subcellular location">
    <subcellularLocation>
        <location evidence="1">Cell membrane</location>
        <topology evidence="1">Multi-pass membrane protein</topology>
    </subcellularLocation>
</comment>
<dbReference type="Proteomes" id="UP000054683">
    <property type="component" value="Unassembled WGS sequence"/>
</dbReference>
<evidence type="ECO:0000313" key="9">
    <source>
        <dbReference type="EMBL" id="SAL66496.1"/>
    </source>
</evidence>
<dbReference type="InterPro" id="IPR036259">
    <property type="entry name" value="MFS_trans_sf"/>
</dbReference>
<name>A0A158JCG6_9BURK</name>
<keyword evidence="6 7" id="KW-0472">Membrane</keyword>
<dbReference type="OrthoDB" id="3690818at2"/>
<keyword evidence="4 7" id="KW-0812">Transmembrane</keyword>
<dbReference type="PROSITE" id="PS00216">
    <property type="entry name" value="SUGAR_TRANSPORT_1"/>
    <property type="match status" value="1"/>
</dbReference>
<protein>
    <submittedName>
        <fullName evidence="9">Major facilitator transporter</fullName>
    </submittedName>
</protein>
<feature type="transmembrane region" description="Helical" evidence="7">
    <location>
        <begin position="201"/>
        <end position="220"/>
    </location>
</feature>
<reference evidence="9 10" key="1">
    <citation type="submission" date="2016-01" db="EMBL/GenBank/DDBJ databases">
        <authorList>
            <person name="Oliw E.H."/>
        </authorList>
    </citation>
    <scope>NUCLEOTIDE SEQUENCE [LARGE SCALE GENOMIC DNA]</scope>
    <source>
        <strain evidence="9">LMG 27134</strain>
    </source>
</reference>
<dbReference type="PANTHER" id="PTHR43045">
    <property type="entry name" value="SHIKIMATE TRANSPORTER"/>
    <property type="match status" value="1"/>
</dbReference>
<feature type="domain" description="Major facilitator superfamily (MFS) profile" evidence="8">
    <location>
        <begin position="27"/>
        <end position="438"/>
    </location>
</feature>
<feature type="transmembrane region" description="Helical" evidence="7">
    <location>
        <begin position="241"/>
        <end position="265"/>
    </location>
</feature>
<dbReference type="PANTHER" id="PTHR43045:SF4">
    <property type="entry name" value="TRANSPORTER YDFJ-RELATED"/>
    <property type="match status" value="1"/>
</dbReference>
<dbReference type="GO" id="GO:0022857">
    <property type="term" value="F:transmembrane transporter activity"/>
    <property type="evidence" value="ECO:0007669"/>
    <property type="project" value="InterPro"/>
</dbReference>
<evidence type="ECO:0000256" key="3">
    <source>
        <dbReference type="ARBA" id="ARBA00022475"/>
    </source>
</evidence>
<feature type="transmembrane region" description="Helical" evidence="7">
    <location>
        <begin position="318"/>
        <end position="339"/>
    </location>
</feature>
<evidence type="ECO:0000256" key="6">
    <source>
        <dbReference type="ARBA" id="ARBA00023136"/>
    </source>
</evidence>
<gene>
    <name evidence="9" type="ORF">AWB69_07521</name>
</gene>
<feature type="transmembrane region" description="Helical" evidence="7">
    <location>
        <begin position="385"/>
        <end position="405"/>
    </location>
</feature>
<evidence type="ECO:0000256" key="4">
    <source>
        <dbReference type="ARBA" id="ARBA00022692"/>
    </source>
</evidence>
<evidence type="ECO:0000313" key="10">
    <source>
        <dbReference type="Proteomes" id="UP000054683"/>
    </source>
</evidence>
<feature type="transmembrane region" description="Helical" evidence="7">
    <location>
        <begin position="285"/>
        <end position="306"/>
    </location>
</feature>
<feature type="transmembrane region" description="Helical" evidence="7">
    <location>
        <begin position="68"/>
        <end position="89"/>
    </location>
</feature>
<proteinExistence type="predicted"/>
<evidence type="ECO:0000256" key="5">
    <source>
        <dbReference type="ARBA" id="ARBA00022989"/>
    </source>
</evidence>
<organism evidence="9 10">
    <name type="scientific">Caballeronia udeis</name>
    <dbReference type="NCBI Taxonomy" id="1232866"/>
    <lineage>
        <taxon>Bacteria</taxon>
        <taxon>Pseudomonadati</taxon>
        <taxon>Pseudomonadota</taxon>
        <taxon>Betaproteobacteria</taxon>
        <taxon>Burkholderiales</taxon>
        <taxon>Burkholderiaceae</taxon>
        <taxon>Caballeronia</taxon>
    </lineage>
</organism>
<dbReference type="Gene3D" id="1.20.1250.20">
    <property type="entry name" value="MFS general substrate transporter like domains"/>
    <property type="match status" value="2"/>
</dbReference>
<keyword evidence="5 7" id="KW-1133">Transmembrane helix</keyword>
<keyword evidence="2" id="KW-0813">Transport</keyword>